<accession>A0A9P8RJJ9</accession>
<dbReference type="EMBL" id="JAGPXC010000011">
    <property type="protein sequence ID" value="KAH6645463.1"/>
    <property type="molecule type" value="Genomic_DNA"/>
</dbReference>
<dbReference type="GeneID" id="70137289"/>
<feature type="region of interest" description="Disordered" evidence="1">
    <location>
        <begin position="358"/>
        <end position="431"/>
    </location>
</feature>
<feature type="compositionally biased region" description="Polar residues" evidence="1">
    <location>
        <begin position="363"/>
        <end position="381"/>
    </location>
</feature>
<evidence type="ECO:0000313" key="2">
    <source>
        <dbReference type="EMBL" id="KAH6645463.1"/>
    </source>
</evidence>
<feature type="region of interest" description="Disordered" evidence="1">
    <location>
        <begin position="1"/>
        <end position="27"/>
    </location>
</feature>
<dbReference type="AlphaFoldDB" id="A0A9P8RJJ9"/>
<feature type="compositionally biased region" description="Basic and acidic residues" evidence="1">
    <location>
        <begin position="415"/>
        <end position="431"/>
    </location>
</feature>
<feature type="region of interest" description="Disordered" evidence="1">
    <location>
        <begin position="607"/>
        <end position="637"/>
    </location>
</feature>
<sequence>MFGKRTKSAASLRQTFRDQSVPPVPKLPEKYANAAAPISGITRTAASNMATTNLPPWDREIDITFSKNPVFDHQEGISKMSALNSIRLKIAAIVIHDAMKGNRALDAQVVVDFSAAYSKARKDPQDDVFLEAIASLHRQRDEATGHNKICALFKLPEAIRRMIWSYVMVNESSDPHKAVRLQVFSFFKDTWLPANFQNTNVLFKTSRTALSTCVTMRTEILAHAFTTHWFHFIFSPYIKEMVCPQTFYSIDNYSHLMQNITIELDLSKLGFEDYVYKPYCPPEADWSSAQPLTELKGRVNKLRIVGFNGATGQKLIAALFPNVDCERSDVLWYHGARAGISKVWPFLPGQASIHRDATYPSKEAQSPQSSTSKTALQASENTDSDSRMGKVKDALGEQKGRSFTLDNEADLTQKYQERRQRNRELSAKPDDEMTPFMKSEALMPLNSGMARFGSRKQTHRRSKARIEDEGTLLLPKGKDSGKEVTHKEVTPRRSLSDGFILTLRRQASKASLTAVTHMNVKDNVLEGSYLQVEDTSGEGSSVRSTMGISKAPMRVDGSAETDDGTAADDSKRSSEVSQTSLHSKRSFRWSEEKAREILRVSKGSLRSFKTAGKSKSMPVSESSPREPEEPIVVQKRASAKELRKKKSFVDFLWGSSRTGVSGRGK</sequence>
<comment type="caution">
    <text evidence="2">The sequence shown here is derived from an EMBL/GenBank/DDBJ whole genome shotgun (WGS) entry which is preliminary data.</text>
</comment>
<dbReference type="OrthoDB" id="4776573at2759"/>
<name>A0A9P8RJJ9_9PEZI</name>
<reference evidence="2" key="1">
    <citation type="journal article" date="2021" name="Nat. Commun.">
        <title>Genetic determinants of endophytism in the Arabidopsis root mycobiome.</title>
        <authorList>
            <person name="Mesny F."/>
            <person name="Miyauchi S."/>
            <person name="Thiergart T."/>
            <person name="Pickel B."/>
            <person name="Atanasova L."/>
            <person name="Karlsson M."/>
            <person name="Huettel B."/>
            <person name="Barry K.W."/>
            <person name="Haridas S."/>
            <person name="Chen C."/>
            <person name="Bauer D."/>
            <person name="Andreopoulos W."/>
            <person name="Pangilinan J."/>
            <person name="LaButti K."/>
            <person name="Riley R."/>
            <person name="Lipzen A."/>
            <person name="Clum A."/>
            <person name="Drula E."/>
            <person name="Henrissat B."/>
            <person name="Kohler A."/>
            <person name="Grigoriev I.V."/>
            <person name="Martin F.M."/>
            <person name="Hacquard S."/>
        </authorList>
    </citation>
    <scope>NUCLEOTIDE SEQUENCE</scope>
    <source>
        <strain evidence="2">MPI-SDFR-AT-0073</strain>
    </source>
</reference>
<feature type="compositionally biased region" description="Polar residues" evidence="1">
    <location>
        <begin position="8"/>
        <end position="18"/>
    </location>
</feature>
<feature type="compositionally biased region" description="Basic and acidic residues" evidence="1">
    <location>
        <begin position="384"/>
        <end position="400"/>
    </location>
</feature>
<organism evidence="2 3">
    <name type="scientific">Truncatella angustata</name>
    <dbReference type="NCBI Taxonomy" id="152316"/>
    <lineage>
        <taxon>Eukaryota</taxon>
        <taxon>Fungi</taxon>
        <taxon>Dikarya</taxon>
        <taxon>Ascomycota</taxon>
        <taxon>Pezizomycotina</taxon>
        <taxon>Sordariomycetes</taxon>
        <taxon>Xylariomycetidae</taxon>
        <taxon>Amphisphaeriales</taxon>
        <taxon>Sporocadaceae</taxon>
        <taxon>Truncatella</taxon>
    </lineage>
</organism>
<dbReference type="Proteomes" id="UP000758603">
    <property type="component" value="Unassembled WGS sequence"/>
</dbReference>
<evidence type="ECO:0000256" key="1">
    <source>
        <dbReference type="SAM" id="MobiDB-lite"/>
    </source>
</evidence>
<evidence type="ECO:0000313" key="3">
    <source>
        <dbReference type="Proteomes" id="UP000758603"/>
    </source>
</evidence>
<feature type="compositionally biased region" description="Polar residues" evidence="1">
    <location>
        <begin position="533"/>
        <end position="547"/>
    </location>
</feature>
<gene>
    <name evidence="2" type="ORF">BKA67DRAFT_664536</name>
</gene>
<feature type="region of interest" description="Disordered" evidence="1">
    <location>
        <begin position="532"/>
        <end position="585"/>
    </location>
</feature>
<protein>
    <submittedName>
        <fullName evidence="2">Uncharacterized protein</fullName>
    </submittedName>
</protein>
<keyword evidence="3" id="KW-1185">Reference proteome</keyword>
<proteinExistence type="predicted"/>
<dbReference type="RefSeq" id="XP_045951977.1">
    <property type="nucleotide sequence ID" value="XM_046108398.1"/>
</dbReference>